<comment type="similarity">
    <text evidence="2 4">Belongs to the pyridoxal phosphate-binding protein YggS/PROSC family.</text>
</comment>
<evidence type="ECO:0000256" key="4">
    <source>
        <dbReference type="RuleBase" id="RU004514"/>
    </source>
</evidence>
<dbReference type="InterPro" id="IPR029066">
    <property type="entry name" value="PLP-binding_barrel"/>
</dbReference>
<dbReference type="Pfam" id="PF01168">
    <property type="entry name" value="Ala_racemase_N"/>
    <property type="match status" value="1"/>
</dbReference>
<comment type="function">
    <text evidence="2">Pyridoxal 5'-phosphate (PLP)-binding protein, which is involved in PLP homeostasis.</text>
</comment>
<dbReference type="Proteomes" id="UP000092654">
    <property type="component" value="Chromosome"/>
</dbReference>
<dbReference type="PANTHER" id="PTHR10146">
    <property type="entry name" value="PROLINE SYNTHETASE CO-TRANSCRIBED BACTERIAL HOMOLOG PROTEIN"/>
    <property type="match status" value="1"/>
</dbReference>
<protein>
    <recommendedName>
        <fullName evidence="2">Pyridoxal phosphate homeostasis protein</fullName>
        <shortName evidence="2">PLP homeostasis protein</shortName>
    </recommendedName>
</protein>
<dbReference type="PANTHER" id="PTHR10146:SF14">
    <property type="entry name" value="PYRIDOXAL PHOSPHATE HOMEOSTASIS PROTEIN"/>
    <property type="match status" value="1"/>
</dbReference>
<dbReference type="EMBL" id="CP011361">
    <property type="protein sequence ID" value="AKG05734.1"/>
    <property type="molecule type" value="Genomic_DNA"/>
</dbReference>
<accession>A0AAC8T7A7</accession>
<evidence type="ECO:0000313" key="7">
    <source>
        <dbReference type="Proteomes" id="UP000092654"/>
    </source>
</evidence>
<dbReference type="CDD" id="cd00635">
    <property type="entry name" value="PLPDE_III_YBL036c_like"/>
    <property type="match status" value="1"/>
</dbReference>
<dbReference type="AlphaFoldDB" id="A0AAC8T7A7"/>
<evidence type="ECO:0000256" key="1">
    <source>
        <dbReference type="ARBA" id="ARBA00022898"/>
    </source>
</evidence>
<evidence type="ECO:0000256" key="3">
    <source>
        <dbReference type="PIRSR" id="PIRSR004848-1"/>
    </source>
</evidence>
<reference evidence="7" key="1">
    <citation type="submission" date="2015-06" db="EMBL/GenBank/DDBJ databases">
        <title>Salimicrobium jeotgali MJ3, isolated from Myulchi jeot, a traditional Korean fermented seafood.</title>
        <authorList>
            <person name="Kim K.H."/>
            <person name="Jeon C.O."/>
            <person name="Jin H.M."/>
        </authorList>
    </citation>
    <scope>NUCLEOTIDE SEQUENCE [LARGE SCALE GENOMIC DNA]</scope>
    <source>
        <strain evidence="7">MJ3</strain>
    </source>
</reference>
<feature type="domain" description="Alanine racemase N-terminal" evidence="5">
    <location>
        <begin position="42"/>
        <end position="225"/>
    </location>
</feature>
<dbReference type="KEGG" id="sje:AAV35_007440"/>
<evidence type="ECO:0000313" key="6">
    <source>
        <dbReference type="EMBL" id="AKG05734.1"/>
    </source>
</evidence>
<name>A0AAC8T7A7_9BACI</name>
<dbReference type="GO" id="GO:0030170">
    <property type="term" value="F:pyridoxal phosphate binding"/>
    <property type="evidence" value="ECO:0007669"/>
    <property type="project" value="UniProtKB-UniRule"/>
</dbReference>
<proteinExistence type="inferred from homology"/>
<dbReference type="InterPro" id="IPR011078">
    <property type="entry name" value="PyrdxlP_homeostasis"/>
</dbReference>
<dbReference type="PROSITE" id="PS01211">
    <property type="entry name" value="UPF0001"/>
    <property type="match status" value="1"/>
</dbReference>
<feature type="modified residue" description="N6-(pyridoxal phosphate)lysine" evidence="2 3">
    <location>
        <position position="37"/>
    </location>
</feature>
<evidence type="ECO:0000256" key="2">
    <source>
        <dbReference type="HAMAP-Rule" id="MF_02087"/>
    </source>
</evidence>
<dbReference type="NCBIfam" id="TIGR00044">
    <property type="entry name" value="YggS family pyridoxal phosphate-dependent enzyme"/>
    <property type="match status" value="1"/>
</dbReference>
<dbReference type="SUPFAM" id="SSF51419">
    <property type="entry name" value="PLP-binding barrel"/>
    <property type="match status" value="1"/>
</dbReference>
<sequence length="231" mass="25883">MTVNVKENAAIIEDSIERACSKVERNPDEVTTIAVTKYVSTERAKEAIEAGIVNLGENRKEGFLEKYSQIKDEAKWHFIGSLQSKKVKDVIGQIDVLHSLDRKSLAKEIDKRAETAVSCFVQVNISGEDSKHGLEAENVLPFIQMLEDYPKVRVIGLMTMAPHVEDEEKLRATFRQLRALRDKVRNENMAHAPCEYLSMGMSNDYTIAIEEGATHIRIGTSLVGNETYGGE</sequence>
<organism evidence="6 7">
    <name type="scientific">Salimicrobium jeotgali</name>
    <dbReference type="NCBI Taxonomy" id="1230341"/>
    <lineage>
        <taxon>Bacteria</taxon>
        <taxon>Bacillati</taxon>
        <taxon>Bacillota</taxon>
        <taxon>Bacilli</taxon>
        <taxon>Bacillales</taxon>
        <taxon>Bacillaceae</taxon>
        <taxon>Salimicrobium</taxon>
    </lineage>
</organism>
<dbReference type="InterPro" id="IPR001608">
    <property type="entry name" value="Ala_racemase_N"/>
</dbReference>
<dbReference type="PIRSF" id="PIRSF004848">
    <property type="entry name" value="YBL036c_PLPDEIII"/>
    <property type="match status" value="1"/>
</dbReference>
<dbReference type="Gene3D" id="3.20.20.10">
    <property type="entry name" value="Alanine racemase"/>
    <property type="match status" value="1"/>
</dbReference>
<dbReference type="FunFam" id="3.20.20.10:FF:000011">
    <property type="entry name" value="Pyridoxal phosphate homeostasis protein"/>
    <property type="match status" value="1"/>
</dbReference>
<gene>
    <name evidence="6" type="ORF">AAV35_007440</name>
</gene>
<evidence type="ECO:0000259" key="5">
    <source>
        <dbReference type="Pfam" id="PF01168"/>
    </source>
</evidence>
<comment type="cofactor">
    <cofactor evidence="3">
        <name>pyridoxal 5'-phosphate</name>
        <dbReference type="ChEBI" id="CHEBI:597326"/>
    </cofactor>
</comment>
<dbReference type="HAMAP" id="MF_02087">
    <property type="entry name" value="PLP_homeostasis"/>
    <property type="match status" value="1"/>
</dbReference>
<keyword evidence="1 2" id="KW-0663">Pyridoxal phosphate</keyword>